<dbReference type="EMBL" id="CP045201">
    <property type="protein sequence ID" value="QOL83107.1"/>
    <property type="molecule type" value="Genomic_DNA"/>
</dbReference>
<dbReference type="AlphaFoldDB" id="A0A7L9WTQ1"/>
<dbReference type="InterPro" id="IPR029058">
    <property type="entry name" value="AB_hydrolase_fold"/>
</dbReference>
<dbReference type="PANTHER" id="PTHR43194:SF2">
    <property type="entry name" value="PEROXISOMAL MEMBRANE PROTEIN LPX1"/>
    <property type="match status" value="1"/>
</dbReference>
<keyword evidence="3" id="KW-0378">Hydrolase</keyword>
<evidence type="ECO:0000259" key="2">
    <source>
        <dbReference type="Pfam" id="PF12697"/>
    </source>
</evidence>
<accession>A0A7L9WTQ1</accession>
<sequence length="317" mass="34292">MVRKPFRIAVAICLCFAAVTVWRVHARSAAFEAEFPPEGQFLSVDGHPVHYLQLGAGPDLVLIHGASGSTRDFTFSLADKLAKQFRVTLFDRPGLGYTPALAPQGVTLDAQTDLLAHAARDLGLEAPIVVGHSFGGALLMDWAVRHPDQIAAAVSISGATYPWPGELDRFNSLLSQPILGTVMAYVLCAWVPRSYVISEVGSVFAPQQAPAGYADYIGAELNLRPESLIANAQQRTDLRRQLRELSPHYAELTLPIEIVHGTADTTVDLEIHSAALAQNAQHAHLQRLEGIGHMPHHVAEPDVIAAIERAARRAGLH</sequence>
<name>A0A7L9WTQ1_9RHOB</name>
<keyword evidence="4" id="KW-1185">Reference proteome</keyword>
<proteinExistence type="predicted"/>
<evidence type="ECO:0000313" key="3">
    <source>
        <dbReference type="EMBL" id="QOL83107.1"/>
    </source>
</evidence>
<dbReference type="GO" id="GO:0016787">
    <property type="term" value="F:hydrolase activity"/>
    <property type="evidence" value="ECO:0007669"/>
    <property type="project" value="UniProtKB-KW"/>
</dbReference>
<reference evidence="3 4" key="1">
    <citation type="submission" date="2019-10" db="EMBL/GenBank/DDBJ databases">
        <title>Pseudopuniceibacterium sp. HQ09 islated from Antarctica.</title>
        <authorList>
            <person name="Liao L."/>
            <person name="Su S."/>
            <person name="Chen B."/>
            <person name="Yu Y."/>
        </authorList>
    </citation>
    <scope>NUCLEOTIDE SEQUENCE [LARGE SCALE GENOMIC DNA]</scope>
    <source>
        <strain evidence="3 4">HQ09</strain>
    </source>
</reference>
<dbReference type="Pfam" id="PF12697">
    <property type="entry name" value="Abhydrolase_6"/>
    <property type="match status" value="1"/>
</dbReference>
<feature type="domain" description="AB hydrolase-1" evidence="2">
    <location>
        <begin position="60"/>
        <end position="306"/>
    </location>
</feature>
<dbReference type="PANTHER" id="PTHR43194">
    <property type="entry name" value="HYDROLASE ALPHA/BETA FOLD FAMILY"/>
    <property type="match status" value="1"/>
</dbReference>
<organism evidence="3 4">
    <name type="scientific">Pseudooceanicola spongiae</name>
    <dbReference type="NCBI Taxonomy" id="2613965"/>
    <lineage>
        <taxon>Bacteria</taxon>
        <taxon>Pseudomonadati</taxon>
        <taxon>Pseudomonadota</taxon>
        <taxon>Alphaproteobacteria</taxon>
        <taxon>Rhodobacterales</taxon>
        <taxon>Paracoccaceae</taxon>
        <taxon>Pseudooceanicola</taxon>
    </lineage>
</organism>
<dbReference type="KEGG" id="pshq:F3W81_05110"/>
<keyword evidence="1" id="KW-0732">Signal</keyword>
<dbReference type="InterPro" id="IPR000073">
    <property type="entry name" value="AB_hydrolase_1"/>
</dbReference>
<feature type="signal peptide" evidence="1">
    <location>
        <begin position="1"/>
        <end position="26"/>
    </location>
</feature>
<dbReference type="SUPFAM" id="SSF53474">
    <property type="entry name" value="alpha/beta-Hydrolases"/>
    <property type="match status" value="1"/>
</dbReference>
<dbReference type="InterPro" id="IPR050228">
    <property type="entry name" value="Carboxylesterase_BioH"/>
</dbReference>
<protein>
    <submittedName>
        <fullName evidence="3">Alpha/beta fold hydrolase</fullName>
    </submittedName>
</protein>
<dbReference type="Gene3D" id="3.40.50.1820">
    <property type="entry name" value="alpha/beta hydrolase"/>
    <property type="match status" value="1"/>
</dbReference>
<feature type="chain" id="PRO_5032692947" evidence="1">
    <location>
        <begin position="27"/>
        <end position="317"/>
    </location>
</feature>
<dbReference type="PRINTS" id="PR00111">
    <property type="entry name" value="ABHYDROLASE"/>
</dbReference>
<evidence type="ECO:0000313" key="4">
    <source>
        <dbReference type="Proteomes" id="UP000594118"/>
    </source>
</evidence>
<evidence type="ECO:0000256" key="1">
    <source>
        <dbReference type="SAM" id="SignalP"/>
    </source>
</evidence>
<dbReference type="Proteomes" id="UP000594118">
    <property type="component" value="Chromosome"/>
</dbReference>
<gene>
    <name evidence="3" type="ORF">F3W81_05110</name>
</gene>